<proteinExistence type="predicted"/>
<feature type="transmembrane region" description="Helical" evidence="1">
    <location>
        <begin position="127"/>
        <end position="150"/>
    </location>
</feature>
<keyword evidence="3" id="KW-1185">Reference proteome</keyword>
<keyword evidence="1" id="KW-0472">Membrane</keyword>
<dbReference type="Proteomes" id="UP000673394">
    <property type="component" value="Unassembled WGS sequence"/>
</dbReference>
<dbReference type="Pfam" id="PF06695">
    <property type="entry name" value="Sm_multidrug_ex"/>
    <property type="match status" value="1"/>
</dbReference>
<evidence type="ECO:0000313" key="3">
    <source>
        <dbReference type="Proteomes" id="UP000673394"/>
    </source>
</evidence>
<protein>
    <submittedName>
        <fullName evidence="2">Small multi-drug export protein</fullName>
    </submittedName>
</protein>
<dbReference type="InterPro" id="IPR009577">
    <property type="entry name" value="Sm_multidrug_ex"/>
</dbReference>
<keyword evidence="1" id="KW-1133">Transmembrane helix</keyword>
<dbReference type="EMBL" id="JAGKSP010000005">
    <property type="protein sequence ID" value="MBP3964087.1"/>
    <property type="molecule type" value="Genomic_DNA"/>
</dbReference>
<name>A0ABS5CDL9_9BACL</name>
<evidence type="ECO:0000313" key="2">
    <source>
        <dbReference type="EMBL" id="MBP3964087.1"/>
    </source>
</evidence>
<feature type="transmembrane region" description="Helical" evidence="1">
    <location>
        <begin position="40"/>
        <end position="61"/>
    </location>
</feature>
<dbReference type="RefSeq" id="WP_210659075.1">
    <property type="nucleotide sequence ID" value="NZ_JAGKSP010000005.1"/>
</dbReference>
<gene>
    <name evidence="2" type="ORF">I8J30_15330</name>
</gene>
<feature type="transmembrane region" description="Helical" evidence="1">
    <location>
        <begin position="92"/>
        <end position="121"/>
    </location>
</feature>
<comment type="caution">
    <text evidence="2">The sequence shown here is derived from an EMBL/GenBank/DDBJ whole genome shotgun (WGS) entry which is preliminary data.</text>
</comment>
<sequence length="153" mass="17376">MLEEYLKEWSYLAVFILSALPWVESAAIVVLAIALGLNPIWSTILAFTGNWITVALLISLFHRWQEWRNKKQPAEVRQQQESKKSRQAHKVFVKYGLPGLAVIGPLLIGTEVAVVFAMIFKAPRKNVLFWMTTSLAFWTVLFAAAAYYGFSII</sequence>
<evidence type="ECO:0000256" key="1">
    <source>
        <dbReference type="SAM" id="Phobius"/>
    </source>
</evidence>
<reference evidence="2 3" key="1">
    <citation type="submission" date="2021-04" db="EMBL/GenBank/DDBJ databases">
        <title>Paenibacillus sp. DLE-14 whole genome sequence.</title>
        <authorList>
            <person name="Ham Y.J."/>
        </authorList>
    </citation>
    <scope>NUCLEOTIDE SEQUENCE [LARGE SCALE GENOMIC DNA]</scope>
    <source>
        <strain evidence="2 3">DLE-14</strain>
    </source>
</reference>
<keyword evidence="1" id="KW-0812">Transmembrane</keyword>
<accession>A0ABS5CDL9</accession>
<organism evidence="2 3">
    <name type="scientific">Paenibacillus lignilyticus</name>
    <dbReference type="NCBI Taxonomy" id="1172615"/>
    <lineage>
        <taxon>Bacteria</taxon>
        <taxon>Bacillati</taxon>
        <taxon>Bacillota</taxon>
        <taxon>Bacilli</taxon>
        <taxon>Bacillales</taxon>
        <taxon>Paenibacillaceae</taxon>
        <taxon>Paenibacillus</taxon>
    </lineage>
</organism>
<feature type="transmembrane region" description="Helical" evidence="1">
    <location>
        <begin position="12"/>
        <end position="34"/>
    </location>
</feature>